<name>A0A261F212_9BIFI</name>
<accession>A0A261F212</accession>
<keyword evidence="1" id="KW-0812">Transmembrane</keyword>
<gene>
    <name evidence="3" type="ORF">ALMA_1462</name>
</gene>
<keyword evidence="4" id="KW-1185">Reference proteome</keyword>
<organism evidence="3 4">
    <name type="scientific">Alloscardovia macacae</name>
    <dbReference type="NCBI Taxonomy" id="1160091"/>
    <lineage>
        <taxon>Bacteria</taxon>
        <taxon>Bacillati</taxon>
        <taxon>Actinomycetota</taxon>
        <taxon>Actinomycetes</taxon>
        <taxon>Bifidobacteriales</taxon>
        <taxon>Bifidobacteriaceae</taxon>
        <taxon>Alloscardovia</taxon>
    </lineage>
</organism>
<dbReference type="InterPro" id="IPR018392">
    <property type="entry name" value="LysM"/>
</dbReference>
<evidence type="ECO:0000313" key="3">
    <source>
        <dbReference type="EMBL" id="OZG53160.1"/>
    </source>
</evidence>
<evidence type="ECO:0000259" key="2">
    <source>
        <dbReference type="PROSITE" id="PS51782"/>
    </source>
</evidence>
<reference evidence="3 4" key="1">
    <citation type="journal article" date="2017" name="BMC Genomics">
        <title>Comparative genomic and phylogenomic analyses of the Bifidobacteriaceae family.</title>
        <authorList>
            <person name="Lugli G.A."/>
            <person name="Milani C."/>
            <person name="Turroni F."/>
            <person name="Duranti S."/>
            <person name="Mancabelli L."/>
            <person name="Mangifesta M."/>
            <person name="Ferrario C."/>
            <person name="Modesto M."/>
            <person name="Mattarelli P."/>
            <person name="Jiri K."/>
            <person name="van Sinderen D."/>
            <person name="Ventura M."/>
        </authorList>
    </citation>
    <scope>NUCLEOTIDE SEQUENCE [LARGE SCALE GENOMIC DNA]</scope>
    <source>
        <strain evidence="3 4">DSM 24762</strain>
    </source>
</reference>
<dbReference type="Proteomes" id="UP000243657">
    <property type="component" value="Unassembled WGS sequence"/>
</dbReference>
<dbReference type="AlphaFoldDB" id="A0A261F212"/>
<evidence type="ECO:0000256" key="1">
    <source>
        <dbReference type="SAM" id="Phobius"/>
    </source>
</evidence>
<protein>
    <submittedName>
        <fullName evidence="3">Peptidoglycan-binding protein LysM</fullName>
    </submittedName>
</protein>
<dbReference type="EMBL" id="MWWT01000009">
    <property type="protein sequence ID" value="OZG53160.1"/>
    <property type="molecule type" value="Genomic_DNA"/>
</dbReference>
<dbReference type="SUPFAM" id="SSF54106">
    <property type="entry name" value="LysM domain"/>
    <property type="match status" value="1"/>
</dbReference>
<proteinExistence type="predicted"/>
<keyword evidence="1" id="KW-1133">Transmembrane helix</keyword>
<sequence>MRSMMDAGNDATYAGSLYVDADTADVDDMGTGVFENFLMSGRGVFTVLGLAVVVLVCAVAFMLPQAAADNGEDELVRYTVQPQETLWSYAQQVTPEGADIYATMKRIKRINHLSSDQLVVGQTLLVPQA</sequence>
<feature type="transmembrane region" description="Helical" evidence="1">
    <location>
        <begin position="43"/>
        <end position="63"/>
    </location>
</feature>
<dbReference type="PROSITE" id="PS51782">
    <property type="entry name" value="LYSM"/>
    <property type="match status" value="1"/>
</dbReference>
<keyword evidence="1" id="KW-0472">Membrane</keyword>
<dbReference type="CDD" id="cd00118">
    <property type="entry name" value="LysM"/>
    <property type="match status" value="1"/>
</dbReference>
<feature type="domain" description="LysM" evidence="2">
    <location>
        <begin position="76"/>
        <end position="126"/>
    </location>
</feature>
<comment type="caution">
    <text evidence="3">The sequence shown here is derived from an EMBL/GenBank/DDBJ whole genome shotgun (WGS) entry which is preliminary data.</text>
</comment>
<dbReference type="Pfam" id="PF01476">
    <property type="entry name" value="LysM"/>
    <property type="match status" value="1"/>
</dbReference>
<dbReference type="SMART" id="SM00257">
    <property type="entry name" value="LysM"/>
    <property type="match status" value="1"/>
</dbReference>
<dbReference type="RefSeq" id="WP_158520685.1">
    <property type="nucleotide sequence ID" value="NZ_JBHLWS010000001.1"/>
</dbReference>
<dbReference type="InterPro" id="IPR036779">
    <property type="entry name" value="LysM_dom_sf"/>
</dbReference>
<dbReference type="Gene3D" id="3.10.350.10">
    <property type="entry name" value="LysM domain"/>
    <property type="match status" value="1"/>
</dbReference>
<evidence type="ECO:0000313" key="4">
    <source>
        <dbReference type="Proteomes" id="UP000243657"/>
    </source>
</evidence>